<evidence type="ECO:0000259" key="3">
    <source>
        <dbReference type="Pfam" id="PF13559"/>
    </source>
</evidence>
<evidence type="ECO:0000313" key="5">
    <source>
        <dbReference type="Proteomes" id="UP000192276"/>
    </source>
</evidence>
<proteinExistence type="predicted"/>
<gene>
    <name evidence="4" type="ORF">A4R26_16110</name>
</gene>
<dbReference type="EMBL" id="LWBP01000089">
    <property type="protein sequence ID" value="OQP64572.1"/>
    <property type="molecule type" value="Genomic_DNA"/>
</dbReference>
<reference evidence="4" key="1">
    <citation type="submission" date="2016-04" db="EMBL/GenBank/DDBJ databases">
        <authorList>
            <person name="Evans L.H."/>
            <person name="Alamgir A."/>
            <person name="Owens N."/>
            <person name="Weber N.D."/>
            <person name="Virtaneva K."/>
            <person name="Barbian K."/>
            <person name="Babar A."/>
            <person name="Rosenke K."/>
        </authorList>
    </citation>
    <scope>NUCLEOTIDE SEQUENCE [LARGE SCALE GENOMIC DNA]</scope>
    <source>
        <strain evidence="4">CCTCC AB 208238</strain>
    </source>
</reference>
<evidence type="ECO:0000256" key="2">
    <source>
        <dbReference type="SAM" id="SignalP"/>
    </source>
</evidence>
<name>A0A1V9G1W9_9BACT</name>
<feature type="transmembrane region" description="Helical" evidence="1">
    <location>
        <begin position="131"/>
        <end position="154"/>
    </location>
</feature>
<keyword evidence="2" id="KW-0732">Signal</keyword>
<dbReference type="AlphaFoldDB" id="A0A1V9G1W9"/>
<feature type="domain" description="Protein-glutamine gamma-glutamyltransferase-like C-terminal" evidence="3">
    <location>
        <begin position="198"/>
        <end position="259"/>
    </location>
</feature>
<dbReference type="RefSeq" id="WP_081163563.1">
    <property type="nucleotide sequence ID" value="NZ_LWBP01000089.1"/>
</dbReference>
<evidence type="ECO:0000256" key="1">
    <source>
        <dbReference type="SAM" id="Phobius"/>
    </source>
</evidence>
<feature type="signal peptide" evidence="2">
    <location>
        <begin position="1"/>
        <end position="35"/>
    </location>
</feature>
<dbReference type="InterPro" id="IPR025403">
    <property type="entry name" value="TgpA-like_C"/>
</dbReference>
<dbReference type="Proteomes" id="UP000192276">
    <property type="component" value="Unassembled WGS sequence"/>
</dbReference>
<protein>
    <recommendedName>
        <fullName evidence="3">Protein-glutamine gamma-glutamyltransferase-like C-terminal domain-containing protein</fullName>
    </recommendedName>
</protein>
<dbReference type="STRING" id="550983.A4R26_16110"/>
<keyword evidence="1" id="KW-0472">Membrane</keyword>
<keyword evidence="1" id="KW-0812">Transmembrane</keyword>
<evidence type="ECO:0000313" key="4">
    <source>
        <dbReference type="EMBL" id="OQP64572.1"/>
    </source>
</evidence>
<comment type="caution">
    <text evidence="4">The sequence shown here is derived from an EMBL/GenBank/DDBJ whole genome shotgun (WGS) entry which is preliminary data.</text>
</comment>
<dbReference type="OrthoDB" id="5491447at2"/>
<keyword evidence="1" id="KW-1133">Transmembrane helix</keyword>
<keyword evidence="5" id="KW-1185">Reference proteome</keyword>
<sequence>MNYFVSYRLPLPTVKNLRFVLCLAALLSCIAPVRAQDEEVIADTVIAPPVEFNDDNGIRSGTLQEQQPEFRQVPDSAIRSMQKRKDFGYANDPRSWEREPQPEIKAKPDSKGFWEYFYDFFSVTTIRRFTYGLLIAFFAFVVYRIVVVNKLYLFSSYRKARLARGEEEETDIADINFDEKIKQTIAAKEHRLAVRYMYLKALHQLNDKQWIRYHVDGTNHEYVTQMSGRKLANEFSFLTRVYDYVWYGEFAITDEQFDLVQKNFSHFYNAVNS</sequence>
<feature type="chain" id="PRO_5012438580" description="Protein-glutamine gamma-glutamyltransferase-like C-terminal domain-containing protein" evidence="2">
    <location>
        <begin position="36"/>
        <end position="273"/>
    </location>
</feature>
<accession>A0A1V9G1W9</accession>
<organism evidence="4 5">
    <name type="scientific">Niastella populi</name>
    <dbReference type="NCBI Taxonomy" id="550983"/>
    <lineage>
        <taxon>Bacteria</taxon>
        <taxon>Pseudomonadati</taxon>
        <taxon>Bacteroidota</taxon>
        <taxon>Chitinophagia</taxon>
        <taxon>Chitinophagales</taxon>
        <taxon>Chitinophagaceae</taxon>
        <taxon>Niastella</taxon>
    </lineage>
</organism>
<dbReference type="Pfam" id="PF13559">
    <property type="entry name" value="DUF4129"/>
    <property type="match status" value="1"/>
</dbReference>